<accession>A0A6G9YKH6</accession>
<feature type="transmembrane region" description="Helical" evidence="2">
    <location>
        <begin position="116"/>
        <end position="136"/>
    </location>
</feature>
<name>A0A6G9YKH6_9NOCA</name>
<dbReference type="KEGG" id="nah:F5544_28425"/>
<feature type="region of interest" description="Disordered" evidence="1">
    <location>
        <begin position="1"/>
        <end position="31"/>
    </location>
</feature>
<dbReference type="SUPFAM" id="SSF53474">
    <property type="entry name" value="alpha/beta-Hydrolases"/>
    <property type="match status" value="1"/>
</dbReference>
<sequence>MPVLRAPLAAPPPAPPTTPLPTPAATPAPAAPQLPPAGLNSNFQNNFHHGISLLHGWLPITVELLAVAALVLAIGWRTRRWRLIWLPVCVLVGGAGALAAWAYMNDQGLASDPAPPLLWVCVAATFGAIAVAALGWRSARWWRRGVSVLAVPLALLSTGLVLNQWVGYYPTWQSAWSSLTAGPLPNQTDISALAGLRGTNVTSGKIVPVQIPDSGSNFPHRTEYVYLPPAWFAGATPPRLPVVMMIGGEFNTPADWVRSGQIMPAVDKFAASNGGRAPILAFVDSSGSFNNDTECVNGPRGDAADHLTKDVPSYLESRFGASADPANWAVVGWSMGGTCAVDLTVMHPELFHTFVDIAGDLGPTSGDKEQTIRRLYGGDATQWDRFDPLTVMAKHGQYTGVAGLFDDLTPPQRNGGPGKPGNFHPPKVDEGAIGFGGHDGVYDTGEVGAAEKLCDAGHAVGIDCTIHTTKGGHTWQFATAAFTSSFPWVVARVGLPVPNQA</sequence>
<dbReference type="InterPro" id="IPR029058">
    <property type="entry name" value="AB_hydrolase_fold"/>
</dbReference>
<proteinExistence type="predicted"/>
<keyword evidence="2" id="KW-1133">Transmembrane helix</keyword>
<dbReference type="Gene3D" id="3.40.50.1820">
    <property type="entry name" value="alpha/beta hydrolase"/>
    <property type="match status" value="1"/>
</dbReference>
<keyword evidence="4" id="KW-1185">Reference proteome</keyword>
<dbReference type="InterPro" id="IPR050583">
    <property type="entry name" value="Mycobacterial_A85_antigen"/>
</dbReference>
<dbReference type="EMBL" id="CP046172">
    <property type="protein sequence ID" value="QIS13536.1"/>
    <property type="molecule type" value="Genomic_DNA"/>
</dbReference>
<feature type="transmembrane region" description="Helical" evidence="2">
    <location>
        <begin position="56"/>
        <end position="76"/>
    </location>
</feature>
<keyword evidence="2" id="KW-0812">Transmembrane</keyword>
<evidence type="ECO:0000256" key="2">
    <source>
        <dbReference type="SAM" id="Phobius"/>
    </source>
</evidence>
<gene>
    <name evidence="3" type="ORF">F5544_28425</name>
</gene>
<evidence type="ECO:0000256" key="1">
    <source>
        <dbReference type="SAM" id="MobiDB-lite"/>
    </source>
</evidence>
<feature type="transmembrane region" description="Helical" evidence="2">
    <location>
        <begin position="83"/>
        <end position="104"/>
    </location>
</feature>
<evidence type="ECO:0000313" key="4">
    <source>
        <dbReference type="Proteomes" id="UP000503540"/>
    </source>
</evidence>
<evidence type="ECO:0000313" key="3">
    <source>
        <dbReference type="EMBL" id="QIS13536.1"/>
    </source>
</evidence>
<dbReference type="Pfam" id="PF00756">
    <property type="entry name" value="Esterase"/>
    <property type="match status" value="1"/>
</dbReference>
<organism evidence="3 4">
    <name type="scientific">Nocardia arthritidis</name>
    <dbReference type="NCBI Taxonomy" id="228602"/>
    <lineage>
        <taxon>Bacteria</taxon>
        <taxon>Bacillati</taxon>
        <taxon>Actinomycetota</taxon>
        <taxon>Actinomycetes</taxon>
        <taxon>Mycobacteriales</taxon>
        <taxon>Nocardiaceae</taxon>
        <taxon>Nocardia</taxon>
    </lineage>
</organism>
<protein>
    <recommendedName>
        <fullName evidence="5">Esterase family protein</fullName>
    </recommendedName>
</protein>
<dbReference type="AlphaFoldDB" id="A0A6G9YKH6"/>
<dbReference type="PANTHER" id="PTHR48098">
    <property type="entry name" value="ENTEROCHELIN ESTERASE-RELATED"/>
    <property type="match status" value="1"/>
</dbReference>
<dbReference type="GO" id="GO:0016747">
    <property type="term" value="F:acyltransferase activity, transferring groups other than amino-acyl groups"/>
    <property type="evidence" value="ECO:0007669"/>
    <property type="project" value="TreeGrafter"/>
</dbReference>
<evidence type="ECO:0008006" key="5">
    <source>
        <dbReference type="Google" id="ProtNLM"/>
    </source>
</evidence>
<dbReference type="Proteomes" id="UP000503540">
    <property type="component" value="Chromosome"/>
</dbReference>
<feature type="transmembrane region" description="Helical" evidence="2">
    <location>
        <begin position="148"/>
        <end position="168"/>
    </location>
</feature>
<keyword evidence="2" id="KW-0472">Membrane</keyword>
<dbReference type="PANTHER" id="PTHR48098:SF1">
    <property type="entry name" value="DIACYLGLYCEROL ACYLTRANSFERASE_MYCOLYLTRANSFERASE AG85A"/>
    <property type="match status" value="1"/>
</dbReference>
<dbReference type="InterPro" id="IPR000801">
    <property type="entry name" value="Esterase-like"/>
</dbReference>
<reference evidence="3 4" key="1">
    <citation type="journal article" date="2019" name="ACS Chem. Biol.">
        <title>Identification and Mobilization of a Cryptic Antibiotic Biosynthesis Gene Locus from a Human-Pathogenic Nocardia Isolate.</title>
        <authorList>
            <person name="Herisse M."/>
            <person name="Ishida K."/>
            <person name="Porter J.L."/>
            <person name="Howden B."/>
            <person name="Hertweck C."/>
            <person name="Stinear T.P."/>
            <person name="Pidot S.J."/>
        </authorList>
    </citation>
    <scope>NUCLEOTIDE SEQUENCE [LARGE SCALE GENOMIC DNA]</scope>
    <source>
        <strain evidence="3 4">AUSMDU00012717</strain>
    </source>
</reference>
<feature type="compositionally biased region" description="Pro residues" evidence="1">
    <location>
        <begin position="9"/>
        <end position="31"/>
    </location>
</feature>
<dbReference type="RefSeq" id="WP_194252438.1">
    <property type="nucleotide sequence ID" value="NZ_CP046172.1"/>
</dbReference>